<name>A0ABV7GYP3_9BURK</name>
<dbReference type="InterPro" id="IPR019734">
    <property type="entry name" value="TPR_rpt"/>
</dbReference>
<evidence type="ECO:0000256" key="1">
    <source>
        <dbReference type="PROSITE-ProRule" id="PRU00339"/>
    </source>
</evidence>
<gene>
    <name evidence="3" type="ORF">ACFOEN_03865</name>
</gene>
<evidence type="ECO:0000313" key="4">
    <source>
        <dbReference type="Proteomes" id="UP001595556"/>
    </source>
</evidence>
<feature type="repeat" description="TPR" evidence="1">
    <location>
        <begin position="76"/>
        <end position="109"/>
    </location>
</feature>
<proteinExistence type="predicted"/>
<keyword evidence="4" id="KW-1185">Reference proteome</keyword>
<keyword evidence="1" id="KW-0802">TPR repeat</keyword>
<organism evidence="3 4">
    <name type="scientific">Piscinibacterium candidicorallinum</name>
    <dbReference type="NCBI Taxonomy" id="1793872"/>
    <lineage>
        <taxon>Bacteria</taxon>
        <taxon>Pseudomonadati</taxon>
        <taxon>Pseudomonadota</taxon>
        <taxon>Betaproteobacteria</taxon>
        <taxon>Burkholderiales</taxon>
        <taxon>Piscinibacterium</taxon>
    </lineage>
</organism>
<feature type="chain" id="PRO_5046712636" evidence="2">
    <location>
        <begin position="30"/>
        <end position="165"/>
    </location>
</feature>
<comment type="caution">
    <text evidence="3">The sequence shown here is derived from an EMBL/GenBank/DDBJ whole genome shotgun (WGS) entry which is preliminary data.</text>
</comment>
<reference evidence="4" key="1">
    <citation type="journal article" date="2019" name="Int. J. Syst. Evol. Microbiol.">
        <title>The Global Catalogue of Microorganisms (GCM) 10K type strain sequencing project: providing services to taxonomists for standard genome sequencing and annotation.</title>
        <authorList>
            <consortium name="The Broad Institute Genomics Platform"/>
            <consortium name="The Broad Institute Genome Sequencing Center for Infectious Disease"/>
            <person name="Wu L."/>
            <person name="Ma J."/>
        </authorList>
    </citation>
    <scope>NUCLEOTIDE SEQUENCE [LARGE SCALE GENOMIC DNA]</scope>
    <source>
        <strain evidence="4">KCTC 52168</strain>
    </source>
</reference>
<accession>A0ABV7GYP3</accession>
<dbReference type="Pfam" id="PF14559">
    <property type="entry name" value="TPR_19"/>
    <property type="match status" value="1"/>
</dbReference>
<dbReference type="EMBL" id="JBHRTI010000003">
    <property type="protein sequence ID" value="MFC3146774.1"/>
    <property type="molecule type" value="Genomic_DNA"/>
</dbReference>
<evidence type="ECO:0000256" key="2">
    <source>
        <dbReference type="SAM" id="SignalP"/>
    </source>
</evidence>
<evidence type="ECO:0000313" key="3">
    <source>
        <dbReference type="EMBL" id="MFC3146774.1"/>
    </source>
</evidence>
<dbReference type="InterPro" id="IPR011990">
    <property type="entry name" value="TPR-like_helical_dom_sf"/>
</dbReference>
<keyword evidence="2" id="KW-0732">Signal</keyword>
<dbReference type="PROSITE" id="PS50005">
    <property type="entry name" value="TPR"/>
    <property type="match status" value="1"/>
</dbReference>
<feature type="signal peptide" evidence="2">
    <location>
        <begin position="1"/>
        <end position="29"/>
    </location>
</feature>
<dbReference type="RefSeq" id="WP_377301259.1">
    <property type="nucleotide sequence ID" value="NZ_CP180191.1"/>
</dbReference>
<dbReference type="Proteomes" id="UP001595556">
    <property type="component" value="Unassembled WGS sequence"/>
</dbReference>
<dbReference type="Gene3D" id="1.25.40.10">
    <property type="entry name" value="Tetratricopeptide repeat domain"/>
    <property type="match status" value="1"/>
</dbReference>
<dbReference type="SUPFAM" id="SSF48452">
    <property type="entry name" value="TPR-like"/>
    <property type="match status" value="1"/>
</dbReference>
<protein>
    <submittedName>
        <fullName evidence="3">Tetratricopeptide repeat protein</fullName>
    </submittedName>
</protein>
<dbReference type="SMART" id="SM00028">
    <property type="entry name" value="TPR"/>
    <property type="match status" value="2"/>
</dbReference>
<sequence length="165" mass="17832">MFTIPTLARSLLVAVALACASAIAPPAHAIGAEEPPPNMPAEKTDLSPVRALIKQGDYKGAIARLNKMAEADSKNADIYNLLGYSHRKSGNLQAAFANYKTALDLNPKHLGAHEYIGEAYLMNKQPEQAEKHLATLAALCGKGCEEYQDLDKAIKAYRSKNRAAR</sequence>